<dbReference type="PANTHER" id="PTHR40448:SF1">
    <property type="entry name" value="TWO-COMPONENT SENSOR HISTIDINE KINASE"/>
    <property type="match status" value="1"/>
</dbReference>
<comment type="caution">
    <text evidence="2">The sequence shown here is derived from an EMBL/GenBank/DDBJ whole genome shotgun (WGS) entry which is preliminary data.</text>
</comment>
<evidence type="ECO:0000259" key="1">
    <source>
        <dbReference type="Pfam" id="PF14501"/>
    </source>
</evidence>
<dbReference type="AlphaFoldDB" id="A0A9D1ZLZ6"/>
<reference evidence="2" key="1">
    <citation type="journal article" date="2021" name="PeerJ">
        <title>Extensive microbial diversity within the chicken gut microbiome revealed by metagenomics and culture.</title>
        <authorList>
            <person name="Gilroy R."/>
            <person name="Ravi A."/>
            <person name="Getino M."/>
            <person name="Pursley I."/>
            <person name="Horton D.L."/>
            <person name="Alikhan N.F."/>
            <person name="Baker D."/>
            <person name="Gharbi K."/>
            <person name="Hall N."/>
            <person name="Watson M."/>
            <person name="Adriaenssens E.M."/>
            <person name="Foster-Nyarko E."/>
            <person name="Jarju S."/>
            <person name="Secka A."/>
            <person name="Antonio M."/>
            <person name="Oren A."/>
            <person name="Chaudhuri R.R."/>
            <person name="La Ragione R."/>
            <person name="Hildebrand F."/>
            <person name="Pallen M.J."/>
        </authorList>
    </citation>
    <scope>NUCLEOTIDE SEQUENCE</scope>
    <source>
        <strain evidence="2">3204</strain>
    </source>
</reference>
<gene>
    <name evidence="2" type="ORF">H9820_02720</name>
</gene>
<dbReference type="SUPFAM" id="SSF55874">
    <property type="entry name" value="ATPase domain of HSP90 chaperone/DNA topoisomerase II/histidine kinase"/>
    <property type="match status" value="1"/>
</dbReference>
<name>A0A9D1ZLZ6_9LACO</name>
<dbReference type="Gene3D" id="3.30.565.10">
    <property type="entry name" value="Histidine kinase-like ATPase, C-terminal domain"/>
    <property type="match status" value="1"/>
</dbReference>
<evidence type="ECO:0000313" key="3">
    <source>
        <dbReference type="Proteomes" id="UP000824013"/>
    </source>
</evidence>
<dbReference type="Proteomes" id="UP000824013">
    <property type="component" value="Unassembled WGS sequence"/>
</dbReference>
<dbReference type="EMBL" id="DXCM01000021">
    <property type="protein sequence ID" value="HIY91843.1"/>
    <property type="molecule type" value="Genomic_DNA"/>
</dbReference>
<dbReference type="InterPro" id="IPR032834">
    <property type="entry name" value="NatK-like_C"/>
</dbReference>
<accession>A0A9D1ZLZ6</accession>
<dbReference type="Pfam" id="PF14501">
    <property type="entry name" value="HATPase_c_5"/>
    <property type="match status" value="1"/>
</dbReference>
<sequence length="227" mass="26080">MKELKSNYENRHLKERNLYIKELERNNTELRRFKHDYKNLLSSLSVSLNSNNQDNDSIQRLLDYADNNVDMTSNIESANLYHLNDDLIKGIIVTKLVAAKNKHIETNIEVDQDIFIPKTLSVEITRILGILFDNAIEASILVNHPQINFALVSFDNYLEFIIKNNVAPSEKINLDQIYKTGYTSKKNHNGLGLSTVNKIIHSNSNLLLQTKVEDGYFSTILTILEDK</sequence>
<dbReference type="PANTHER" id="PTHR40448">
    <property type="entry name" value="TWO-COMPONENT SENSOR HISTIDINE KINASE"/>
    <property type="match status" value="1"/>
</dbReference>
<reference evidence="2" key="2">
    <citation type="submission" date="2021-04" db="EMBL/GenBank/DDBJ databases">
        <authorList>
            <person name="Gilroy R."/>
        </authorList>
    </citation>
    <scope>NUCLEOTIDE SEQUENCE</scope>
    <source>
        <strain evidence="2">3204</strain>
    </source>
</reference>
<protein>
    <submittedName>
        <fullName evidence="2">GHKL domain-containing protein</fullName>
    </submittedName>
</protein>
<feature type="domain" description="Sensor histidine kinase NatK-like C-terminal" evidence="1">
    <location>
        <begin position="122"/>
        <end position="223"/>
    </location>
</feature>
<dbReference type="GO" id="GO:0042802">
    <property type="term" value="F:identical protein binding"/>
    <property type="evidence" value="ECO:0007669"/>
    <property type="project" value="TreeGrafter"/>
</dbReference>
<evidence type="ECO:0000313" key="2">
    <source>
        <dbReference type="EMBL" id="HIY91843.1"/>
    </source>
</evidence>
<proteinExistence type="predicted"/>
<organism evidence="2 3">
    <name type="scientific">Candidatus Companilactobacillus pullicola</name>
    <dbReference type="NCBI Taxonomy" id="2838523"/>
    <lineage>
        <taxon>Bacteria</taxon>
        <taxon>Bacillati</taxon>
        <taxon>Bacillota</taxon>
        <taxon>Bacilli</taxon>
        <taxon>Lactobacillales</taxon>
        <taxon>Lactobacillaceae</taxon>
        <taxon>Companilactobacillus</taxon>
    </lineage>
</organism>
<dbReference type="InterPro" id="IPR036890">
    <property type="entry name" value="HATPase_C_sf"/>
</dbReference>